<dbReference type="AlphaFoldDB" id="A0A0F9UYT9"/>
<gene>
    <name evidence="1" type="ORF">LCGC14_0472020</name>
</gene>
<evidence type="ECO:0000313" key="1">
    <source>
        <dbReference type="EMBL" id="KKN66381.1"/>
    </source>
</evidence>
<comment type="caution">
    <text evidence="1">The sequence shown here is derived from an EMBL/GenBank/DDBJ whole genome shotgun (WGS) entry which is preliminary data.</text>
</comment>
<sequence length="69" mass="8000">MKVKIGDTYYDSKDIPVMVVLEPFDMDNLKAMFQESPDSNKYMAFIGAHFKTSEDAKSWMEDDFKFMSG</sequence>
<protein>
    <submittedName>
        <fullName evidence="1">Uncharacterized protein</fullName>
    </submittedName>
</protein>
<name>A0A0F9UYT9_9ZZZZ</name>
<reference evidence="1" key="1">
    <citation type="journal article" date="2015" name="Nature">
        <title>Complex archaea that bridge the gap between prokaryotes and eukaryotes.</title>
        <authorList>
            <person name="Spang A."/>
            <person name="Saw J.H."/>
            <person name="Jorgensen S.L."/>
            <person name="Zaremba-Niedzwiedzka K."/>
            <person name="Martijn J."/>
            <person name="Lind A.E."/>
            <person name="van Eijk R."/>
            <person name="Schleper C."/>
            <person name="Guy L."/>
            <person name="Ettema T.J."/>
        </authorList>
    </citation>
    <scope>NUCLEOTIDE SEQUENCE</scope>
</reference>
<organism evidence="1">
    <name type="scientific">marine sediment metagenome</name>
    <dbReference type="NCBI Taxonomy" id="412755"/>
    <lineage>
        <taxon>unclassified sequences</taxon>
        <taxon>metagenomes</taxon>
        <taxon>ecological metagenomes</taxon>
    </lineage>
</organism>
<proteinExistence type="predicted"/>
<dbReference type="EMBL" id="LAZR01000502">
    <property type="protein sequence ID" value="KKN66381.1"/>
    <property type="molecule type" value="Genomic_DNA"/>
</dbReference>
<accession>A0A0F9UYT9</accession>